<dbReference type="Proteomes" id="UP000186524">
    <property type="component" value="Unassembled WGS sequence"/>
</dbReference>
<evidence type="ECO:0000256" key="3">
    <source>
        <dbReference type="ARBA" id="ARBA00023136"/>
    </source>
</evidence>
<feature type="region of interest" description="Disordered" evidence="5">
    <location>
        <begin position="511"/>
        <end position="542"/>
    </location>
</feature>
<accession>A0A1Q5P098</accession>
<keyword evidence="3 4" id="KW-0472">Membrane</keyword>
<feature type="compositionally biased region" description="Basic and acidic residues" evidence="5">
    <location>
        <begin position="529"/>
        <end position="542"/>
    </location>
</feature>
<evidence type="ECO:0000256" key="1">
    <source>
        <dbReference type="ARBA" id="ARBA00004141"/>
    </source>
</evidence>
<feature type="transmembrane region" description="Helical" evidence="6">
    <location>
        <begin position="277"/>
        <end position="301"/>
    </location>
</feature>
<proteinExistence type="inferred from homology"/>
<dbReference type="GO" id="GO:0005886">
    <property type="term" value="C:plasma membrane"/>
    <property type="evidence" value="ECO:0007669"/>
    <property type="project" value="UniProtKB-SubCell"/>
</dbReference>
<dbReference type="PANTHER" id="PTHR22550">
    <property type="entry name" value="SPORE GERMINATION PROTEIN"/>
    <property type="match status" value="1"/>
</dbReference>
<dbReference type="EMBL" id="MRWQ01000014">
    <property type="protein sequence ID" value="OKL35677.1"/>
    <property type="molecule type" value="Genomic_DNA"/>
</dbReference>
<name>A0A1Q5P098_9BACI</name>
<dbReference type="Pfam" id="PF03323">
    <property type="entry name" value="GerA"/>
    <property type="match status" value="1"/>
</dbReference>
<sequence>MLSFFKRKKNRVNQQQPKEYVFASQSSVLMDHSLSKNLEDIKRITGNSPDIVIRKVKIGHHATHEAAVLFVKGLVDSQTVNDLLIESIMKNSHLHKKLHLQDIVDVITNEVIPLGQVQSMRNQEEVVNSLMAGNTIILIEGINEALTAGTQGGEKRSIQEPTTHVSITGSKEGFTESNETNIAMVRRLIKSPDLWMESMTIGKRTKTDVSIMYLKGIAKDDIVHEVRTRLKKINVDGILDSGYIEQLIEDETITIFPTTEHTERPDMIAGNLLEGRIAIFVNGTPFVIIVPAIFVGFFQTVEDYSIRFDIANAFRFLRVIAFLISLIGPALYVAATTFHQEMIPSTLVFIVAAQRESVPFPAVVEALIMEITFEILREAGVRMPKAIGSTVSIVGALVIGQAAVQAGIVSPAMVIIVSITAIASFATPAYSMAISARLIRFVFIICAATFGFYGLLLALLMMIVHLCSLRSFGVPYMTPFAPFFPSHFKETFFRRPLWAMKERPQLIAGENVIRQGENQKPEPPAAREMIMKDKEKGDEHES</sequence>
<comment type="subcellular location">
    <subcellularLocation>
        <location evidence="4">Cell membrane</location>
    </subcellularLocation>
    <subcellularLocation>
        <location evidence="1">Membrane</location>
        <topology evidence="1">Multi-pass membrane protein</topology>
    </subcellularLocation>
</comment>
<dbReference type="RefSeq" id="WP_073712477.1">
    <property type="nucleotide sequence ID" value="NZ_MRWQ01000014.1"/>
</dbReference>
<feature type="transmembrane region" description="Helical" evidence="6">
    <location>
        <begin position="442"/>
        <end position="464"/>
    </location>
</feature>
<dbReference type="STRING" id="1714354.BLL40_13930"/>
<feature type="transmembrane region" description="Helical" evidence="6">
    <location>
        <begin position="386"/>
        <end position="404"/>
    </location>
</feature>
<dbReference type="OrthoDB" id="9772630at2"/>
<feature type="transmembrane region" description="Helical" evidence="6">
    <location>
        <begin position="410"/>
        <end position="430"/>
    </location>
</feature>
<comment type="similarity">
    <text evidence="2 4">Belongs to the GerABKA family.</text>
</comment>
<keyword evidence="6" id="KW-1133">Transmembrane helix</keyword>
<evidence type="ECO:0000313" key="8">
    <source>
        <dbReference type="Proteomes" id="UP000186524"/>
    </source>
</evidence>
<gene>
    <name evidence="7" type="ORF">BLL40_13930</name>
</gene>
<organism evidence="7 8">
    <name type="scientific">Domibacillus mangrovi</name>
    <dbReference type="NCBI Taxonomy" id="1714354"/>
    <lineage>
        <taxon>Bacteria</taxon>
        <taxon>Bacillati</taxon>
        <taxon>Bacillota</taxon>
        <taxon>Bacilli</taxon>
        <taxon>Bacillales</taxon>
        <taxon>Bacillaceae</taxon>
        <taxon>Domibacillus</taxon>
    </lineage>
</organism>
<keyword evidence="8" id="KW-1185">Reference proteome</keyword>
<evidence type="ECO:0000313" key="7">
    <source>
        <dbReference type="EMBL" id="OKL35677.1"/>
    </source>
</evidence>
<dbReference type="PIRSF" id="PIRSF005690">
    <property type="entry name" value="GerBA"/>
    <property type="match status" value="1"/>
</dbReference>
<dbReference type="PANTHER" id="PTHR22550:SF5">
    <property type="entry name" value="LEUCINE ZIPPER PROTEIN 4"/>
    <property type="match status" value="1"/>
</dbReference>
<dbReference type="GO" id="GO:0009847">
    <property type="term" value="P:spore germination"/>
    <property type="evidence" value="ECO:0007669"/>
    <property type="project" value="UniProtKB-UniRule"/>
</dbReference>
<dbReference type="InterPro" id="IPR004995">
    <property type="entry name" value="Spore_Ger"/>
</dbReference>
<reference evidence="7 8" key="1">
    <citation type="submission" date="2016-12" db="EMBL/GenBank/DDBJ databases">
        <title>Domibacillus sp. SAOS 44 whole genome sequencing.</title>
        <authorList>
            <person name="Verma A."/>
            <person name="Krishnamurthi S."/>
        </authorList>
    </citation>
    <scope>NUCLEOTIDE SEQUENCE [LARGE SCALE GENOMIC DNA]</scope>
    <source>
        <strain evidence="7 8">SAOS 44</strain>
    </source>
</reference>
<feature type="transmembrane region" description="Helical" evidence="6">
    <location>
        <begin position="313"/>
        <end position="335"/>
    </location>
</feature>
<protein>
    <submittedName>
        <fullName evidence="7">Spore germination protein</fullName>
    </submittedName>
</protein>
<keyword evidence="6" id="KW-0812">Transmembrane</keyword>
<evidence type="ECO:0000256" key="2">
    <source>
        <dbReference type="ARBA" id="ARBA00005278"/>
    </source>
</evidence>
<evidence type="ECO:0000256" key="4">
    <source>
        <dbReference type="PIRNR" id="PIRNR005690"/>
    </source>
</evidence>
<evidence type="ECO:0000256" key="5">
    <source>
        <dbReference type="SAM" id="MobiDB-lite"/>
    </source>
</evidence>
<comment type="caution">
    <text evidence="7">The sequence shown here is derived from an EMBL/GenBank/DDBJ whole genome shotgun (WGS) entry which is preliminary data.</text>
</comment>
<dbReference type="InterPro" id="IPR050768">
    <property type="entry name" value="UPF0353/GerABKA_families"/>
</dbReference>
<evidence type="ECO:0000256" key="6">
    <source>
        <dbReference type="SAM" id="Phobius"/>
    </source>
</evidence>
<dbReference type="AlphaFoldDB" id="A0A1Q5P098"/>